<dbReference type="VEuPathDB" id="TriTrypDB:TM35_000221910"/>
<gene>
    <name evidence="9" type="ORF">TM35_000221910</name>
</gene>
<comment type="subcellular location">
    <subcellularLocation>
        <location evidence="1">Endoplasmic reticulum membrane</location>
        <topology evidence="1">Multi-pass membrane protein</topology>
    </subcellularLocation>
</comment>
<evidence type="ECO:0000256" key="6">
    <source>
        <dbReference type="ARBA" id="ARBA00022989"/>
    </source>
</evidence>
<evidence type="ECO:0000313" key="10">
    <source>
        <dbReference type="Proteomes" id="UP000192257"/>
    </source>
</evidence>
<evidence type="ECO:0000256" key="8">
    <source>
        <dbReference type="SAM" id="Phobius"/>
    </source>
</evidence>
<sequence length="107" mass="11332">MSLGKTIYVDKELAENMQTVSQIRTMSALLAGVGAGVLGLTGLLGAIFFLCSAAFTSLVILSVACDGTPDRYFPSGKKLLFSFGSLISGAMTYILAWTVAYDAVYIF</sequence>
<keyword evidence="6 8" id="KW-1133">Transmembrane helix</keyword>
<dbReference type="PANTHER" id="PTHR20994:SF0">
    <property type="entry name" value="ER MEMBRANE PROTEIN COMPLEX SUBUNIT 6"/>
    <property type="match status" value="1"/>
</dbReference>
<dbReference type="OrthoDB" id="16510at2759"/>
<dbReference type="AlphaFoldDB" id="A0A1X0NRR3"/>
<accession>A0A1X0NRR3</accession>
<protein>
    <recommendedName>
        <fullName evidence="3">ER membrane protein complex subunit 6</fullName>
    </recommendedName>
</protein>
<dbReference type="EMBL" id="NBCO01000022">
    <property type="protein sequence ID" value="ORC87392.1"/>
    <property type="molecule type" value="Genomic_DNA"/>
</dbReference>
<evidence type="ECO:0000256" key="3">
    <source>
        <dbReference type="ARBA" id="ARBA00020827"/>
    </source>
</evidence>
<dbReference type="Pfam" id="PF07019">
    <property type="entry name" value="EMC6"/>
    <property type="match status" value="1"/>
</dbReference>
<evidence type="ECO:0000256" key="5">
    <source>
        <dbReference type="ARBA" id="ARBA00022824"/>
    </source>
</evidence>
<evidence type="ECO:0000256" key="2">
    <source>
        <dbReference type="ARBA" id="ARBA00009436"/>
    </source>
</evidence>
<organism evidence="9 10">
    <name type="scientific">Trypanosoma theileri</name>
    <dbReference type="NCBI Taxonomy" id="67003"/>
    <lineage>
        <taxon>Eukaryota</taxon>
        <taxon>Discoba</taxon>
        <taxon>Euglenozoa</taxon>
        <taxon>Kinetoplastea</taxon>
        <taxon>Metakinetoplastina</taxon>
        <taxon>Trypanosomatida</taxon>
        <taxon>Trypanosomatidae</taxon>
        <taxon>Trypanosoma</taxon>
    </lineage>
</organism>
<dbReference type="Proteomes" id="UP000192257">
    <property type="component" value="Unassembled WGS sequence"/>
</dbReference>
<comment type="caution">
    <text evidence="9">The sequence shown here is derived from an EMBL/GenBank/DDBJ whole genome shotgun (WGS) entry which is preliminary data.</text>
</comment>
<dbReference type="GO" id="GO:0072546">
    <property type="term" value="C:EMC complex"/>
    <property type="evidence" value="ECO:0007669"/>
    <property type="project" value="InterPro"/>
</dbReference>
<keyword evidence="10" id="KW-1185">Reference proteome</keyword>
<dbReference type="RefSeq" id="XP_028881458.1">
    <property type="nucleotide sequence ID" value="XM_029027238.1"/>
</dbReference>
<feature type="transmembrane region" description="Helical" evidence="8">
    <location>
        <begin position="21"/>
        <end position="40"/>
    </location>
</feature>
<evidence type="ECO:0000313" key="9">
    <source>
        <dbReference type="EMBL" id="ORC87392.1"/>
    </source>
</evidence>
<keyword evidence="5" id="KW-0256">Endoplasmic reticulum</keyword>
<keyword evidence="4 8" id="KW-0812">Transmembrane</keyword>
<dbReference type="GeneID" id="39987018"/>
<dbReference type="GO" id="GO:0000045">
    <property type="term" value="P:autophagosome assembly"/>
    <property type="evidence" value="ECO:0007669"/>
    <property type="project" value="TreeGrafter"/>
</dbReference>
<reference evidence="9 10" key="1">
    <citation type="submission" date="2017-03" db="EMBL/GenBank/DDBJ databases">
        <title>An alternative strategy for trypanosome survival in the mammalian bloodstream revealed through genome and transcriptome analysis of the ubiquitous bovine parasite Trypanosoma (Megatrypanum) theileri.</title>
        <authorList>
            <person name="Kelly S."/>
            <person name="Ivens A."/>
            <person name="Mott A."/>
            <person name="O'Neill E."/>
            <person name="Emms D."/>
            <person name="Macleod O."/>
            <person name="Voorheis P."/>
            <person name="Matthews J."/>
            <person name="Matthews K."/>
            <person name="Carrington M."/>
        </authorList>
    </citation>
    <scope>NUCLEOTIDE SEQUENCE [LARGE SCALE GENOMIC DNA]</scope>
    <source>
        <strain evidence="9">Edinburgh</strain>
    </source>
</reference>
<keyword evidence="7 8" id="KW-0472">Membrane</keyword>
<evidence type="ECO:0000256" key="1">
    <source>
        <dbReference type="ARBA" id="ARBA00004477"/>
    </source>
</evidence>
<comment type="similarity">
    <text evidence="2">Belongs to the EMC6 family.</text>
</comment>
<evidence type="ECO:0000256" key="7">
    <source>
        <dbReference type="ARBA" id="ARBA00023136"/>
    </source>
</evidence>
<dbReference type="GO" id="GO:0034975">
    <property type="term" value="P:protein folding in endoplasmic reticulum"/>
    <property type="evidence" value="ECO:0007669"/>
    <property type="project" value="TreeGrafter"/>
</dbReference>
<name>A0A1X0NRR3_9TRYP</name>
<dbReference type="InterPro" id="IPR029008">
    <property type="entry name" value="EMC6-like"/>
</dbReference>
<dbReference type="STRING" id="67003.A0A1X0NRR3"/>
<feature type="transmembrane region" description="Helical" evidence="8">
    <location>
        <begin position="79"/>
        <end position="100"/>
    </location>
</feature>
<dbReference type="InterPro" id="IPR008504">
    <property type="entry name" value="Emc6"/>
</dbReference>
<evidence type="ECO:0000256" key="4">
    <source>
        <dbReference type="ARBA" id="ARBA00022692"/>
    </source>
</evidence>
<dbReference type="PANTHER" id="PTHR20994">
    <property type="entry name" value="ER MEMBRANE PROTEIN COMPLEX SUBUNIT 6"/>
    <property type="match status" value="1"/>
</dbReference>
<proteinExistence type="inferred from homology"/>